<feature type="region of interest" description="Disordered" evidence="1">
    <location>
        <begin position="64"/>
        <end position="168"/>
    </location>
</feature>
<organism evidence="2 3">
    <name type="scientific">Liparis tanakae</name>
    <name type="common">Tanaka's snailfish</name>
    <dbReference type="NCBI Taxonomy" id="230148"/>
    <lineage>
        <taxon>Eukaryota</taxon>
        <taxon>Metazoa</taxon>
        <taxon>Chordata</taxon>
        <taxon>Craniata</taxon>
        <taxon>Vertebrata</taxon>
        <taxon>Euteleostomi</taxon>
        <taxon>Actinopterygii</taxon>
        <taxon>Neopterygii</taxon>
        <taxon>Teleostei</taxon>
        <taxon>Neoteleostei</taxon>
        <taxon>Acanthomorphata</taxon>
        <taxon>Eupercaria</taxon>
        <taxon>Perciformes</taxon>
        <taxon>Cottioidei</taxon>
        <taxon>Cottales</taxon>
        <taxon>Liparidae</taxon>
        <taxon>Liparis</taxon>
    </lineage>
</organism>
<name>A0A4Z2EH35_9TELE</name>
<proteinExistence type="predicted"/>
<accession>A0A4Z2EH35</accession>
<dbReference type="AlphaFoldDB" id="A0A4Z2EH35"/>
<reference evidence="2 3" key="1">
    <citation type="submission" date="2019-03" db="EMBL/GenBank/DDBJ databases">
        <title>First draft genome of Liparis tanakae, snailfish: a comprehensive survey of snailfish specific genes.</title>
        <authorList>
            <person name="Kim W."/>
            <person name="Song I."/>
            <person name="Jeong J.-H."/>
            <person name="Kim D."/>
            <person name="Kim S."/>
            <person name="Ryu S."/>
            <person name="Song J.Y."/>
            <person name="Lee S.K."/>
        </authorList>
    </citation>
    <scope>NUCLEOTIDE SEQUENCE [LARGE SCALE GENOMIC DNA]</scope>
    <source>
        <tissue evidence="2">Muscle</tissue>
    </source>
</reference>
<evidence type="ECO:0000313" key="3">
    <source>
        <dbReference type="Proteomes" id="UP000314294"/>
    </source>
</evidence>
<gene>
    <name evidence="2" type="ORF">EYF80_061993</name>
</gene>
<dbReference type="Proteomes" id="UP000314294">
    <property type="component" value="Unassembled WGS sequence"/>
</dbReference>
<evidence type="ECO:0000256" key="1">
    <source>
        <dbReference type="SAM" id="MobiDB-lite"/>
    </source>
</evidence>
<comment type="caution">
    <text evidence="2">The sequence shown here is derived from an EMBL/GenBank/DDBJ whole genome shotgun (WGS) entry which is preliminary data.</text>
</comment>
<feature type="compositionally biased region" description="Low complexity" evidence="1">
    <location>
        <begin position="107"/>
        <end position="119"/>
    </location>
</feature>
<dbReference type="EMBL" id="SRLO01007640">
    <property type="protein sequence ID" value="TNN27860.1"/>
    <property type="molecule type" value="Genomic_DNA"/>
</dbReference>
<evidence type="ECO:0000313" key="2">
    <source>
        <dbReference type="EMBL" id="TNN27860.1"/>
    </source>
</evidence>
<sequence length="168" mass="18045">MDRVLEALVQSDRLHRLLLLGLPIRFQAPPLSFSPTCVSSWSLSERRRPGVGANGFKPVACTRFSGALEPPEGPPEGSSEGLQRIFRGSPEGPPEGLQRGLQRASRGPPEGSSEGPPEGLQRGLQRASRGALGGGVPAARGLTCSWKSRPSGKEQLFAERRTNEWTPQ</sequence>
<feature type="compositionally biased region" description="Basic and acidic residues" evidence="1">
    <location>
        <begin position="156"/>
        <end position="168"/>
    </location>
</feature>
<protein>
    <submittedName>
        <fullName evidence="2">Uncharacterized protein</fullName>
    </submittedName>
</protein>
<keyword evidence="3" id="KW-1185">Reference proteome</keyword>